<dbReference type="Pfam" id="PF03781">
    <property type="entry name" value="FGE-sulfatase"/>
    <property type="match status" value="1"/>
</dbReference>
<reference evidence="2 3" key="1">
    <citation type="submission" date="2019-05" db="EMBL/GenBank/DDBJ databases">
        <title>Nesterenkonia sp. GY074 isolated from the Southern Atlantic Ocean.</title>
        <authorList>
            <person name="Zhang G."/>
        </authorList>
    </citation>
    <scope>NUCLEOTIDE SEQUENCE [LARGE SCALE GENOMIC DNA]</scope>
    <source>
        <strain evidence="2 3">GY074</strain>
    </source>
</reference>
<feature type="domain" description="Sulfatase-modifying factor enzyme-like" evidence="1">
    <location>
        <begin position="39"/>
        <end position="297"/>
    </location>
</feature>
<dbReference type="EMBL" id="VAVZ01000008">
    <property type="protein sequence ID" value="TLP98648.1"/>
    <property type="molecule type" value="Genomic_DNA"/>
</dbReference>
<sequence>MSSCCGPSRGSGPLGGHASAVERQVLRRLASAASTELALVGLAGGRFRMGSEDPLAYPDDGEGPVRWVEVAPFAISATAVTVAEFAAFVLETGYRTEAEVHGNSLVFSGLLSEHTRKSSPSVAATPWWHQVTGASWFNPAGPDSDDLLEPNHPVTHVSHQDAVAYADWVGARLPEEPEWEFAARGGLDQQPYPWGGIREPDGKPRMNTFQGDFPHRPCGPVGPQAVDAHSPNGYGLHNMTGNVWEWTTGNFAPGDHRPVMRGGSYLCHESYCRRYRTSARSTATADTSLGHTGFRLALSTE</sequence>
<name>A0A5R9BDJ4_9MICC</name>
<dbReference type="SUPFAM" id="SSF56436">
    <property type="entry name" value="C-type lectin-like"/>
    <property type="match status" value="1"/>
</dbReference>
<dbReference type="InterPro" id="IPR042095">
    <property type="entry name" value="SUMF_sf"/>
</dbReference>
<dbReference type="PANTHER" id="PTHR23150">
    <property type="entry name" value="SULFATASE MODIFYING FACTOR 1, 2"/>
    <property type="match status" value="1"/>
</dbReference>
<comment type="caution">
    <text evidence="2">The sequence shown here is derived from an EMBL/GenBank/DDBJ whole genome shotgun (WGS) entry which is preliminary data.</text>
</comment>
<evidence type="ECO:0000313" key="3">
    <source>
        <dbReference type="Proteomes" id="UP000310458"/>
    </source>
</evidence>
<gene>
    <name evidence="2" type="ORF">FEF26_04440</name>
</gene>
<dbReference type="InterPro" id="IPR016187">
    <property type="entry name" value="CTDL_fold"/>
</dbReference>
<evidence type="ECO:0000259" key="1">
    <source>
        <dbReference type="Pfam" id="PF03781"/>
    </source>
</evidence>
<dbReference type="InterPro" id="IPR005532">
    <property type="entry name" value="SUMF_dom"/>
</dbReference>
<dbReference type="Proteomes" id="UP000310458">
    <property type="component" value="Unassembled WGS sequence"/>
</dbReference>
<dbReference type="InterPro" id="IPR051043">
    <property type="entry name" value="Sulfatase_Mod_Factor_Kinase"/>
</dbReference>
<evidence type="ECO:0000313" key="2">
    <source>
        <dbReference type="EMBL" id="TLP98648.1"/>
    </source>
</evidence>
<organism evidence="2 3">
    <name type="scientific">Nesterenkonia salmonea</name>
    <dbReference type="NCBI Taxonomy" id="1804987"/>
    <lineage>
        <taxon>Bacteria</taxon>
        <taxon>Bacillati</taxon>
        <taxon>Actinomycetota</taxon>
        <taxon>Actinomycetes</taxon>
        <taxon>Micrococcales</taxon>
        <taxon>Micrococcaceae</taxon>
        <taxon>Nesterenkonia</taxon>
    </lineage>
</organism>
<proteinExistence type="predicted"/>
<dbReference type="AlphaFoldDB" id="A0A5R9BDJ4"/>
<dbReference type="OrthoDB" id="9768004at2"/>
<keyword evidence="3" id="KW-1185">Reference proteome</keyword>
<dbReference type="PANTHER" id="PTHR23150:SF19">
    <property type="entry name" value="FORMYLGLYCINE-GENERATING ENZYME"/>
    <property type="match status" value="1"/>
</dbReference>
<protein>
    <submittedName>
        <fullName evidence="2">Formylglycine-generating enzyme family protein</fullName>
    </submittedName>
</protein>
<accession>A0A5R9BDJ4</accession>
<dbReference type="RefSeq" id="WP_138252336.1">
    <property type="nucleotide sequence ID" value="NZ_VAVZ01000008.1"/>
</dbReference>
<dbReference type="Gene3D" id="3.90.1580.10">
    <property type="entry name" value="paralog of FGE (formylglycine-generating enzyme)"/>
    <property type="match status" value="1"/>
</dbReference>
<dbReference type="GO" id="GO:0120147">
    <property type="term" value="F:formylglycine-generating oxidase activity"/>
    <property type="evidence" value="ECO:0007669"/>
    <property type="project" value="TreeGrafter"/>
</dbReference>